<keyword evidence="1" id="KW-0812">Transmembrane</keyword>
<feature type="transmembrane region" description="Helical" evidence="1">
    <location>
        <begin position="464"/>
        <end position="488"/>
    </location>
</feature>
<dbReference type="RefSeq" id="WP_245961040.1">
    <property type="nucleotide sequence ID" value="NZ_RBID01000006.1"/>
</dbReference>
<name>A0A495BKN1_VOGIN</name>
<protein>
    <submittedName>
        <fullName evidence="2">HAE1 family hydrophobic/amphiphilic exporter-1</fullName>
    </submittedName>
</protein>
<dbReference type="AlphaFoldDB" id="A0A495BKN1"/>
<evidence type="ECO:0000313" key="2">
    <source>
        <dbReference type="EMBL" id="RKQ61953.1"/>
    </source>
</evidence>
<feature type="transmembrane region" description="Helical" evidence="1">
    <location>
        <begin position="432"/>
        <end position="452"/>
    </location>
</feature>
<feature type="transmembrane region" description="Helical" evidence="1">
    <location>
        <begin position="982"/>
        <end position="1008"/>
    </location>
</feature>
<dbReference type="SUPFAM" id="SSF82866">
    <property type="entry name" value="Multidrug efflux transporter AcrB transmembrane domain"/>
    <property type="match status" value="2"/>
</dbReference>
<gene>
    <name evidence="2" type="ORF">C8E02_0437</name>
</gene>
<dbReference type="PANTHER" id="PTHR32063">
    <property type="match status" value="1"/>
</dbReference>
<dbReference type="FunFam" id="3.30.70.1430:FF:000001">
    <property type="entry name" value="Efflux pump membrane transporter"/>
    <property type="match status" value="1"/>
</dbReference>
<proteinExistence type="predicted"/>
<evidence type="ECO:0000313" key="3">
    <source>
        <dbReference type="Proteomes" id="UP000279384"/>
    </source>
</evidence>
<dbReference type="Gene3D" id="3.30.70.1430">
    <property type="entry name" value="Multidrug efflux transporter AcrB pore domain"/>
    <property type="match status" value="2"/>
</dbReference>
<dbReference type="PRINTS" id="PR00702">
    <property type="entry name" value="ACRIFLAVINRP"/>
</dbReference>
<feature type="transmembrane region" description="Helical" evidence="1">
    <location>
        <begin position="904"/>
        <end position="929"/>
    </location>
</feature>
<organism evidence="2 3">
    <name type="scientific">Vogesella indigofera</name>
    <name type="common">Pseudomonas indigofera</name>
    <dbReference type="NCBI Taxonomy" id="45465"/>
    <lineage>
        <taxon>Bacteria</taxon>
        <taxon>Pseudomonadati</taxon>
        <taxon>Pseudomonadota</taxon>
        <taxon>Betaproteobacteria</taxon>
        <taxon>Neisseriales</taxon>
        <taxon>Chromobacteriaceae</taxon>
        <taxon>Vogesella</taxon>
    </lineage>
</organism>
<feature type="transmembrane region" description="Helical" evidence="1">
    <location>
        <begin position="854"/>
        <end position="871"/>
    </location>
</feature>
<feature type="transmembrane region" description="Helical" evidence="1">
    <location>
        <begin position="361"/>
        <end position="382"/>
    </location>
</feature>
<dbReference type="InterPro" id="IPR027463">
    <property type="entry name" value="AcrB_DN_DC_subdom"/>
</dbReference>
<feature type="transmembrane region" description="Helical" evidence="1">
    <location>
        <begin position="954"/>
        <end position="976"/>
    </location>
</feature>
<reference evidence="2 3" key="1">
    <citation type="submission" date="2018-10" db="EMBL/GenBank/DDBJ databases">
        <title>Genomic Encyclopedia of Type Strains, Phase IV (KMG-IV): sequencing the most valuable type-strain genomes for metagenomic binning, comparative biology and taxonomic classification.</title>
        <authorList>
            <person name="Goeker M."/>
        </authorList>
    </citation>
    <scope>NUCLEOTIDE SEQUENCE [LARGE SCALE GENOMIC DNA]</scope>
    <source>
        <strain evidence="2 3">DSM 3303</strain>
    </source>
</reference>
<feature type="transmembrane region" description="Helical" evidence="1">
    <location>
        <begin position="388"/>
        <end position="412"/>
    </location>
</feature>
<accession>A0A495BKN1</accession>
<feature type="transmembrane region" description="Helical" evidence="1">
    <location>
        <begin position="335"/>
        <end position="354"/>
    </location>
</feature>
<dbReference type="EMBL" id="RBID01000006">
    <property type="protein sequence ID" value="RKQ61953.1"/>
    <property type="molecule type" value="Genomic_DNA"/>
</dbReference>
<dbReference type="Gene3D" id="3.30.70.1440">
    <property type="entry name" value="Multidrug efflux transporter AcrB pore domain"/>
    <property type="match status" value="1"/>
</dbReference>
<dbReference type="GO" id="GO:0042910">
    <property type="term" value="F:xenobiotic transmembrane transporter activity"/>
    <property type="evidence" value="ECO:0007669"/>
    <property type="project" value="TreeGrafter"/>
</dbReference>
<dbReference type="Pfam" id="PF00873">
    <property type="entry name" value="ACR_tran"/>
    <property type="match status" value="1"/>
</dbReference>
<evidence type="ECO:0000256" key="1">
    <source>
        <dbReference type="SAM" id="Phobius"/>
    </source>
</evidence>
<dbReference type="PANTHER" id="PTHR32063:SF21">
    <property type="entry name" value="MULTIDRUG RESISTANCE PROTEIN MDTB"/>
    <property type="match status" value="1"/>
</dbReference>
<dbReference type="Gene3D" id="3.30.70.1320">
    <property type="entry name" value="Multidrug efflux transporter AcrB pore domain like"/>
    <property type="match status" value="1"/>
</dbReference>
<dbReference type="SUPFAM" id="SSF82714">
    <property type="entry name" value="Multidrug efflux transporter AcrB TolC docking domain, DN and DC subdomains"/>
    <property type="match status" value="2"/>
</dbReference>
<keyword evidence="1" id="KW-1133">Transmembrane helix</keyword>
<sequence>MMNLSELCIRRPVMTVLLCLSLVIGGLLVLGRLPIAALPSFDTPTINVSANLSGASPETMASSVATPLEKQFATIPGINIISSSSTQGSTSITLEFVSGRDIDAAAVDVQAALLRAQRGLPTEMTQLPSYRKVNPADAPILLLAVNSPSLALTALNDYAENLVSPTLSTLDGVAQVQIFGQKRYAVRIKPDPQKLAALDLTLEDIATAVRAANVNTPLGTLEGPAQILTIQSNRQLRNAAEFAALAIAQRQGSVVRLADVATVEDSVENLKTGSWVNGERSIVLAVFRQADGNTVAVVDAIRAALPKLEAQLPGSVRIAPLSDRSESIREAVHDVNLTLMLTVALVVMVIFIFLQRAAATAIPALSLPVSIIGTLALMFFLGFSLNNITLLALTLAVGLVVDDAVVVLENIVRYREQGLSALEAALRGSREVAFTIVSISLSLVAIFIPIFYMEGVIGLLFHEFAVVVTMAVLVSALVSLTLIPMLAARFLRGDQSHSTLHNPLARSFERAFAAVLAAYQRTLDGALHWRRTTLLVALLTFAGSAWMFMAIPKGFFPNEDNGQITIITDAGQDVSYQRLAELQQRASDIVRDNRHVASVTSSLNSGGGRMFVSLKPRGQRPDMDSVVGELRRELGRVTGLTSFINPVQSLRLGGRSSKSRYQYVLQSVESAALYEWSDKLERAMRAEPMFQDVTSDAQLKGLQAQLLVNREQAAQLGVSLQAIRNTLYAAFGQREVSTIYTPSDSYPVVMQLDERYRINENDLTRLSVRSSNGTLVPLSALASVQRNVGPVSVNHQGQLPAVTVSFNLAPGVALGDADTRLKAIAADIGLPASIFTSYGGDAAAFAQSQGSQTVLLAVAVLVIYVLLGVLYESYIHPLTILAGLPSAAMGALGALMLFGQELTIIASIGILMLIGIVKKNAIMMIDFALAAQREQGMTPFDAIRTACLLRLRPILMTTLAAMMGALPIALGLGAGAELRQPLGLAVVGGLVFSQLITLYITPVLYLWFDQLGSRRVAVPQAA</sequence>
<feature type="transmembrane region" description="Helical" evidence="1">
    <location>
        <begin position="533"/>
        <end position="551"/>
    </location>
</feature>
<dbReference type="Gene3D" id="3.30.2090.10">
    <property type="entry name" value="Multidrug efflux transporter AcrB TolC docking domain, DN and DC subdomains"/>
    <property type="match status" value="2"/>
</dbReference>
<comment type="caution">
    <text evidence="2">The sequence shown here is derived from an EMBL/GenBank/DDBJ whole genome shotgun (WGS) entry which is preliminary data.</text>
</comment>
<dbReference type="SUPFAM" id="SSF82693">
    <property type="entry name" value="Multidrug efflux transporter AcrB pore domain, PN1, PN2, PC1 and PC2 subdomains"/>
    <property type="match status" value="3"/>
</dbReference>
<dbReference type="Proteomes" id="UP000279384">
    <property type="component" value="Unassembled WGS sequence"/>
</dbReference>
<dbReference type="Gene3D" id="1.20.1640.10">
    <property type="entry name" value="Multidrug efflux transporter AcrB transmembrane domain"/>
    <property type="match status" value="2"/>
</dbReference>
<dbReference type="GO" id="GO:0005886">
    <property type="term" value="C:plasma membrane"/>
    <property type="evidence" value="ECO:0007669"/>
    <property type="project" value="TreeGrafter"/>
</dbReference>
<keyword evidence="1" id="KW-0472">Membrane</keyword>
<dbReference type="InterPro" id="IPR001036">
    <property type="entry name" value="Acrflvin-R"/>
</dbReference>